<dbReference type="EMBL" id="SNZJ01000005">
    <property type="protein sequence ID" value="TDR55998.1"/>
    <property type="molecule type" value="Genomic_DNA"/>
</dbReference>
<dbReference type="RefSeq" id="WP_133635416.1">
    <property type="nucleotide sequence ID" value="NZ_SNZJ01000005.1"/>
</dbReference>
<feature type="transmembrane region" description="Helical" evidence="2">
    <location>
        <begin position="432"/>
        <end position="456"/>
    </location>
</feature>
<feature type="transmembrane region" description="Helical" evidence="2">
    <location>
        <begin position="525"/>
        <end position="546"/>
    </location>
</feature>
<keyword evidence="2" id="KW-0812">Transmembrane</keyword>
<feature type="transmembrane region" description="Helical" evidence="2">
    <location>
        <begin position="12"/>
        <end position="34"/>
    </location>
</feature>
<dbReference type="InterPro" id="IPR010656">
    <property type="entry name" value="DctM"/>
</dbReference>
<dbReference type="NCBIfam" id="TIGR02123">
    <property type="entry name" value="TRAP_fused"/>
    <property type="match status" value="1"/>
</dbReference>
<dbReference type="AlphaFoldDB" id="A0A4R6ZTR8"/>
<dbReference type="OrthoDB" id="9759894at2"/>
<evidence type="ECO:0000313" key="4">
    <source>
        <dbReference type="EMBL" id="TDR55998.1"/>
    </source>
</evidence>
<feature type="transmembrane region" description="Helical" evidence="2">
    <location>
        <begin position="64"/>
        <end position="88"/>
    </location>
</feature>
<organism evidence="4 5">
    <name type="scientific">Halomonas ventosae</name>
    <dbReference type="NCBI Taxonomy" id="229007"/>
    <lineage>
        <taxon>Bacteria</taxon>
        <taxon>Pseudomonadati</taxon>
        <taxon>Pseudomonadota</taxon>
        <taxon>Gammaproteobacteria</taxon>
        <taxon>Oceanospirillales</taxon>
        <taxon>Halomonadaceae</taxon>
        <taxon>Halomonas</taxon>
    </lineage>
</organism>
<feature type="transmembrane region" description="Helical" evidence="2">
    <location>
        <begin position="604"/>
        <end position="621"/>
    </location>
</feature>
<protein>
    <submittedName>
        <fullName evidence="4">TRAP transporter 4TM/12TM fusion protein</fullName>
    </submittedName>
</protein>
<dbReference type="Pfam" id="PF06808">
    <property type="entry name" value="DctM"/>
    <property type="match status" value="1"/>
</dbReference>
<keyword evidence="1" id="KW-0813">Transport</keyword>
<keyword evidence="2" id="KW-1133">Transmembrane helix</keyword>
<dbReference type="GO" id="GO:0005886">
    <property type="term" value="C:plasma membrane"/>
    <property type="evidence" value="ECO:0007669"/>
    <property type="project" value="UniProtKB-SubCell"/>
</dbReference>
<feature type="transmembrane region" description="Helical" evidence="2">
    <location>
        <begin position="558"/>
        <end position="577"/>
    </location>
</feature>
<evidence type="ECO:0000313" key="5">
    <source>
        <dbReference type="Proteomes" id="UP000295212"/>
    </source>
</evidence>
<sequence>MTISHDTFRSGLKHAVAALAVAMSFYHIMTAFFGTPISEVHLPVHLGFALVIIFWTYRKPASGAVGVLFVVRDLLLTAMAVGGCAYLALNSAELQQRMLYFDPLTTPQLLSGSVLVFTVLEAARRVVGWPLVILGATAIVYALWGNYLPSVLWHRGYSFDAVIETTYLTQDGLWTTPLRVTATYVFLFVLFGAFLVSSGAGTFFTDLARSLTGRFTGGAAKTAVVSSALMGSLSGSSAGNVVVTGSFTIPTMKKAGFPPRFAAGVEAVSSSGGQFMPPVMGSAAFIMAEFIGMPYLEIARAAIIPALLYFISVIAMVHFEAKRLELAPEVADERAFQVLKQRGYLLIPVIVMLIVLSSGYTPTLAALYALGSLVLAQVVFEKESRSLLFKNCLQAMNDAPRIIGQITIASAVGGIIVGVVTQTGLGLRMSSIVLGISQGSLPLLLVLTMLCGVILGMGMPTPAAYIILAVLLAPGLVEFGVPVLAAHLFVMYCAGVSAITPPVALASYAAAAIANSDPWRTSLTALKLGLASFIVPFMFVFAPSILGIGSGMQMTLNSLAATVGVIALSASLIGWLWIQMNLYLRVLLFAAALMLIMPGALADAMGGMMIAVIASYCFVVSRQQGRAGRARRTVEQDL</sequence>
<keyword evidence="2" id="KW-0472">Membrane</keyword>
<feature type="domain" description="TRAP C4-dicarboxylate transport system permease DctM subunit" evidence="3">
    <location>
        <begin position="115"/>
        <end position="550"/>
    </location>
</feature>
<dbReference type="InterPro" id="IPR011853">
    <property type="entry name" value="TRAP_DctM-Dct_fused"/>
</dbReference>
<dbReference type="PANTHER" id="PTHR43849:SF2">
    <property type="entry name" value="BLL3936 PROTEIN"/>
    <property type="match status" value="1"/>
</dbReference>
<feature type="transmembrane region" description="Helical" evidence="2">
    <location>
        <begin position="342"/>
        <end position="359"/>
    </location>
</feature>
<proteinExistence type="predicted"/>
<keyword evidence="1" id="KW-0997">Cell inner membrane</keyword>
<feature type="transmembrane region" description="Helical" evidence="2">
    <location>
        <begin position="127"/>
        <end position="144"/>
    </location>
</feature>
<feature type="transmembrane region" description="Helical" evidence="2">
    <location>
        <begin position="182"/>
        <end position="204"/>
    </location>
</feature>
<accession>A0A4R6ZTR8</accession>
<comment type="caution">
    <text evidence="4">The sequence shown here is derived from an EMBL/GenBank/DDBJ whole genome shotgun (WGS) entry which is preliminary data.</text>
</comment>
<feature type="transmembrane region" description="Helical" evidence="2">
    <location>
        <begin position="402"/>
        <end position="420"/>
    </location>
</feature>
<feature type="transmembrane region" description="Helical" evidence="2">
    <location>
        <begin position="40"/>
        <end position="57"/>
    </location>
</feature>
<reference evidence="4 5" key="1">
    <citation type="submission" date="2019-03" db="EMBL/GenBank/DDBJ databases">
        <title>Genomic Encyclopedia of Type Strains, Phase III (KMG-III): the genomes of soil and plant-associated and newly described type strains.</title>
        <authorList>
            <person name="Whitman W."/>
        </authorList>
    </citation>
    <scope>NUCLEOTIDE SEQUENCE [LARGE SCALE GENOMIC DNA]</scope>
    <source>
        <strain evidence="4 5">CECT 5797</strain>
    </source>
</reference>
<feature type="transmembrane region" description="Helical" evidence="2">
    <location>
        <begin position="302"/>
        <end position="321"/>
    </location>
</feature>
<dbReference type="GO" id="GO:0022857">
    <property type="term" value="F:transmembrane transporter activity"/>
    <property type="evidence" value="ECO:0007669"/>
    <property type="project" value="UniProtKB-UniRule"/>
</dbReference>
<name>A0A4R6ZTR8_9GAMM</name>
<comment type="function">
    <text evidence="1">Part of the tripartite ATP-independent periplasmic (TRAP) transport system.</text>
</comment>
<evidence type="ECO:0000259" key="3">
    <source>
        <dbReference type="Pfam" id="PF06808"/>
    </source>
</evidence>
<feature type="transmembrane region" description="Helical" evidence="2">
    <location>
        <begin position="463"/>
        <end position="483"/>
    </location>
</feature>
<evidence type="ECO:0000256" key="2">
    <source>
        <dbReference type="SAM" id="Phobius"/>
    </source>
</evidence>
<keyword evidence="1" id="KW-1003">Cell membrane</keyword>
<gene>
    <name evidence="4" type="ORF">DFP85_105172</name>
</gene>
<dbReference type="Proteomes" id="UP000295212">
    <property type="component" value="Unassembled WGS sequence"/>
</dbReference>
<dbReference type="PANTHER" id="PTHR43849">
    <property type="entry name" value="BLL3936 PROTEIN"/>
    <property type="match status" value="1"/>
</dbReference>
<evidence type="ECO:0000256" key="1">
    <source>
        <dbReference type="RuleBase" id="RU369079"/>
    </source>
</evidence>
<comment type="subcellular location">
    <subcellularLocation>
        <location evidence="1">Cell inner membrane</location>
        <topology evidence="1">Multi-pass membrane protein</topology>
    </subcellularLocation>
</comment>
<feature type="transmembrane region" description="Helical" evidence="2">
    <location>
        <begin position="489"/>
        <end position="513"/>
    </location>
</feature>